<reference evidence="1" key="1">
    <citation type="journal article" date="2024" name="J. Gen. Virol.">
        <title>Novel phages of Pseudomonas syringae unveil numerous potential auxiliary metabolic genes.</title>
        <authorList>
            <person name="Feltin C."/>
            <person name="Garneau J.R."/>
            <person name="Morris C.E."/>
            <person name="Berard A."/>
            <person name="Torres-Barcelo C."/>
        </authorList>
    </citation>
    <scope>NUCLEOTIDE SEQUENCE</scope>
</reference>
<evidence type="ECO:0000313" key="1">
    <source>
        <dbReference type="EMBL" id="XAI71203.1"/>
    </source>
</evidence>
<sequence>MTHYPTHPAPTEVGQTNKAWYVHVEGKSVSPLFDYQNRAVGDAMLMTLLEVATPFNPQQFDITGLGYEDITIVVNDKWLAQALVDCLNALMPMASDAWRNSVEWNHVYAVQMNEEAETFGGELFWCGGTEMTDEDPIGPSN</sequence>
<organism evidence="1">
    <name type="scientific">Pseudomonas phage Cygsa01</name>
    <dbReference type="NCBI Taxonomy" id="3138529"/>
    <lineage>
        <taxon>Viruses</taxon>
    </lineage>
</organism>
<proteinExistence type="predicted"/>
<gene>
    <name evidence="1" type="ORF">Cygsa01_00157</name>
</gene>
<dbReference type="EMBL" id="PP179332">
    <property type="protein sequence ID" value="XAI71203.1"/>
    <property type="molecule type" value="Genomic_DNA"/>
</dbReference>
<accession>A0AAU6W3W9</accession>
<protein>
    <submittedName>
        <fullName evidence="1">Uncharacterized protein</fullName>
    </submittedName>
</protein>
<name>A0AAU6W3W9_9VIRU</name>